<name>A0A2N9JHV4_9ACTN</name>
<dbReference type="EMBL" id="LT985188">
    <property type="protein sequence ID" value="SPD86979.1"/>
    <property type="molecule type" value="Genomic_DNA"/>
</dbReference>
<feature type="region of interest" description="Disordered" evidence="1">
    <location>
        <begin position="36"/>
        <end position="67"/>
    </location>
</feature>
<keyword evidence="3" id="KW-1185">Reference proteome</keyword>
<dbReference type="AlphaFoldDB" id="A0A2N9JHV4"/>
<accession>A0A2N9JHV4</accession>
<dbReference type="KEGG" id="mgg:MPLG2_1949"/>
<gene>
    <name evidence="2" type="ORF">MPLG2_1949</name>
</gene>
<organism evidence="2 3">
    <name type="scientific">Micropruina glycogenica</name>
    <dbReference type="NCBI Taxonomy" id="75385"/>
    <lineage>
        <taxon>Bacteria</taxon>
        <taxon>Bacillati</taxon>
        <taxon>Actinomycetota</taxon>
        <taxon>Actinomycetes</taxon>
        <taxon>Propionibacteriales</taxon>
        <taxon>Nocardioidaceae</taxon>
        <taxon>Micropruina</taxon>
    </lineage>
</organism>
<proteinExistence type="predicted"/>
<evidence type="ECO:0000256" key="1">
    <source>
        <dbReference type="SAM" id="MobiDB-lite"/>
    </source>
</evidence>
<evidence type="ECO:0000313" key="2">
    <source>
        <dbReference type="EMBL" id="SPD86979.1"/>
    </source>
</evidence>
<feature type="compositionally biased region" description="Polar residues" evidence="1">
    <location>
        <begin position="42"/>
        <end position="54"/>
    </location>
</feature>
<reference evidence="2 3" key="1">
    <citation type="submission" date="2018-02" db="EMBL/GenBank/DDBJ databases">
        <authorList>
            <person name="Cohen D.B."/>
            <person name="Kent A.D."/>
        </authorList>
    </citation>
    <scope>NUCLEOTIDE SEQUENCE [LARGE SCALE GENOMIC DNA]</scope>
    <source>
        <strain evidence="2">1</strain>
    </source>
</reference>
<dbReference type="Proteomes" id="UP000238164">
    <property type="component" value="Chromosome 1"/>
</dbReference>
<protein>
    <recommendedName>
        <fullName evidence="4">Integrase catalytic domain-containing protein</fullName>
    </recommendedName>
</protein>
<evidence type="ECO:0000313" key="3">
    <source>
        <dbReference type="Proteomes" id="UP000238164"/>
    </source>
</evidence>
<sequence length="106" mass="11660">MIRRQGPWRNLDTVEIATAESIGWYNNQRLNQYCGDMPPPSWNKSTALNNNLQPQGKGAKPTPDMPGRFSDALANSEALAGTTIFAALRHVGSISRLLTPTPKDRP</sequence>
<evidence type="ECO:0008006" key="4">
    <source>
        <dbReference type="Google" id="ProtNLM"/>
    </source>
</evidence>